<dbReference type="RefSeq" id="WP_068611674.1">
    <property type="nucleotide sequence ID" value="NZ_CP016268.1"/>
</dbReference>
<dbReference type="CDD" id="cd16018">
    <property type="entry name" value="Enpp"/>
    <property type="match status" value="1"/>
</dbReference>
<sequence length="427" mass="47101">MSIRFVDWLTTALSITSMLLAAVPVFAATDDNAQQPHLLLISIDGFRHDYQARYSTPALDRISARGIRAESVRPVWPSLTFPNNYSIVTGLYPAEHGIVANEFPDDLRETWYRYKDSTTVQDGRWYAGEPLWVAAERAGMISATYFFVGSEARISDVSPSHWRAFDGSVPGDERVAQVLDWLTLPAAERPQMIGLYFEQVDVASHRYGPGSAESIAAVEQVDRWIGKLLDGIEQAGLAEQLHVAVVSDHGQSQFRQDPEPLVLSEFLELDGVTVRASGAFAMLYLDEPDPARARELRDAINARWQHGRAWLPADAPADWHVGDNPRLGDVLLQADLGYAVINKRRPGRKSNQGDHGWSPNDRDMHGIFVAAGPRLPAGKMLGTIGITDAYPLFLELLGLPDRRDAPPASPLCAVLQATAACRQNGTR</sequence>
<dbReference type="PANTHER" id="PTHR10151">
    <property type="entry name" value="ECTONUCLEOTIDE PYROPHOSPHATASE/PHOSPHODIESTERASE"/>
    <property type="match status" value="1"/>
</dbReference>
<keyword evidence="1" id="KW-0732">Signal</keyword>
<dbReference type="Gene3D" id="3.30.1360.180">
    <property type="match status" value="1"/>
</dbReference>
<gene>
    <name evidence="2" type="ORF">BA177_00255</name>
</gene>
<feature type="signal peptide" evidence="1">
    <location>
        <begin position="1"/>
        <end position="27"/>
    </location>
</feature>
<dbReference type="Pfam" id="PF01663">
    <property type="entry name" value="Phosphodiest"/>
    <property type="match status" value="1"/>
</dbReference>
<accession>A0A193LBH7</accession>
<organism evidence="2 3">
    <name type="scientific">Woeseia oceani</name>
    <dbReference type="NCBI Taxonomy" id="1548547"/>
    <lineage>
        <taxon>Bacteria</taxon>
        <taxon>Pseudomonadati</taxon>
        <taxon>Pseudomonadota</taxon>
        <taxon>Gammaproteobacteria</taxon>
        <taxon>Woeseiales</taxon>
        <taxon>Woeseiaceae</taxon>
        <taxon>Woeseia</taxon>
    </lineage>
</organism>
<proteinExistence type="predicted"/>
<dbReference type="InterPro" id="IPR002591">
    <property type="entry name" value="Phosphodiest/P_Trfase"/>
</dbReference>
<evidence type="ECO:0000313" key="3">
    <source>
        <dbReference type="Proteomes" id="UP000092695"/>
    </source>
</evidence>
<dbReference type="EMBL" id="CP016268">
    <property type="protein sequence ID" value="ANO49852.1"/>
    <property type="molecule type" value="Genomic_DNA"/>
</dbReference>
<evidence type="ECO:0000256" key="1">
    <source>
        <dbReference type="SAM" id="SignalP"/>
    </source>
</evidence>
<dbReference type="STRING" id="1548547.BA177_00255"/>
<dbReference type="AlphaFoldDB" id="A0A193LBH7"/>
<protein>
    <recommendedName>
        <fullName evidence="4">Phosphodiesterase</fullName>
    </recommendedName>
</protein>
<name>A0A193LBH7_9GAMM</name>
<dbReference type="PANTHER" id="PTHR10151:SF120">
    <property type="entry name" value="BIS(5'-ADENOSYL)-TRIPHOSPHATASE"/>
    <property type="match status" value="1"/>
</dbReference>
<dbReference type="SUPFAM" id="SSF53649">
    <property type="entry name" value="Alkaline phosphatase-like"/>
    <property type="match status" value="1"/>
</dbReference>
<evidence type="ECO:0008006" key="4">
    <source>
        <dbReference type="Google" id="ProtNLM"/>
    </source>
</evidence>
<dbReference type="KEGG" id="woc:BA177_00255"/>
<reference evidence="2 3" key="1">
    <citation type="submission" date="2016-06" db="EMBL/GenBank/DDBJ databases">
        <title>Complete genome sequence of a deep-branching marine Gamma Proteobacterium Woeseia oceani type strain XK5.</title>
        <authorList>
            <person name="Mu D."/>
            <person name="Du Z."/>
        </authorList>
    </citation>
    <scope>NUCLEOTIDE SEQUENCE [LARGE SCALE GENOMIC DNA]</scope>
    <source>
        <strain evidence="2 3">XK5</strain>
    </source>
</reference>
<keyword evidence="3" id="KW-1185">Reference proteome</keyword>
<dbReference type="InterPro" id="IPR017850">
    <property type="entry name" value="Alkaline_phosphatase_core_sf"/>
</dbReference>
<dbReference type="GO" id="GO:0016787">
    <property type="term" value="F:hydrolase activity"/>
    <property type="evidence" value="ECO:0007669"/>
    <property type="project" value="UniProtKB-ARBA"/>
</dbReference>
<evidence type="ECO:0000313" key="2">
    <source>
        <dbReference type="EMBL" id="ANO49852.1"/>
    </source>
</evidence>
<feature type="chain" id="PRO_5008259993" description="Phosphodiesterase" evidence="1">
    <location>
        <begin position="28"/>
        <end position="427"/>
    </location>
</feature>
<dbReference type="Gene3D" id="3.40.720.10">
    <property type="entry name" value="Alkaline Phosphatase, subunit A"/>
    <property type="match status" value="1"/>
</dbReference>
<dbReference type="Proteomes" id="UP000092695">
    <property type="component" value="Chromosome"/>
</dbReference>